<evidence type="ECO:0000313" key="2">
    <source>
        <dbReference type="EMBL" id="CAF3380865.1"/>
    </source>
</evidence>
<protein>
    <submittedName>
        <fullName evidence="2">Uncharacterized protein</fullName>
    </submittedName>
</protein>
<evidence type="ECO:0000313" key="6">
    <source>
        <dbReference type="Proteomes" id="UP000663873"/>
    </source>
</evidence>
<dbReference type="Proteomes" id="UP000663833">
    <property type="component" value="Unassembled WGS sequence"/>
</dbReference>
<dbReference type="Proteomes" id="UP000663825">
    <property type="component" value="Unassembled WGS sequence"/>
</dbReference>
<dbReference type="EMBL" id="CAJNXB010002038">
    <property type="protein sequence ID" value="CAF3211411.1"/>
    <property type="molecule type" value="Genomic_DNA"/>
</dbReference>
<dbReference type="Proteomes" id="UP000663851">
    <property type="component" value="Unassembled WGS sequence"/>
</dbReference>
<evidence type="ECO:0000313" key="4">
    <source>
        <dbReference type="EMBL" id="CAF4471400.1"/>
    </source>
</evidence>
<evidence type="ECO:0000313" key="1">
    <source>
        <dbReference type="EMBL" id="CAF3211411.1"/>
    </source>
</evidence>
<organism evidence="2 5">
    <name type="scientific">Rotaria socialis</name>
    <dbReference type="NCBI Taxonomy" id="392032"/>
    <lineage>
        <taxon>Eukaryota</taxon>
        <taxon>Metazoa</taxon>
        <taxon>Spiralia</taxon>
        <taxon>Gnathifera</taxon>
        <taxon>Rotifera</taxon>
        <taxon>Eurotatoria</taxon>
        <taxon>Bdelloidea</taxon>
        <taxon>Philodinida</taxon>
        <taxon>Philodinidae</taxon>
        <taxon>Rotaria</taxon>
    </lineage>
</organism>
<sequence>MKFEDKYVKEYTVGGNIARTKHFIAWYVDDQTNTIAIFNFMAKIKKYAGSDHHFLAEYYDGNDEKIQNASSYHIEDLLQEKPPSIC</sequence>
<dbReference type="Proteomes" id="UP000663873">
    <property type="component" value="Unassembled WGS sequence"/>
</dbReference>
<reference evidence="2" key="1">
    <citation type="submission" date="2021-02" db="EMBL/GenBank/DDBJ databases">
        <authorList>
            <person name="Nowell W R."/>
        </authorList>
    </citation>
    <scope>NUCLEOTIDE SEQUENCE</scope>
</reference>
<dbReference type="OrthoDB" id="2417303at2759"/>
<gene>
    <name evidence="4" type="ORF">HFQ381_LOCUS25471</name>
    <name evidence="2" type="ORF">LUA448_LOCUS15754</name>
    <name evidence="1" type="ORF">TIS948_LOCUS13150</name>
    <name evidence="3" type="ORF">UJA718_LOCUS7751</name>
</gene>
<proteinExistence type="predicted"/>
<dbReference type="EMBL" id="CAJOBP010000793">
    <property type="protein sequence ID" value="CAF4221326.1"/>
    <property type="molecule type" value="Genomic_DNA"/>
</dbReference>
<keyword evidence="6" id="KW-1185">Reference proteome</keyword>
<dbReference type="AlphaFoldDB" id="A0A817YEF0"/>
<evidence type="ECO:0000313" key="3">
    <source>
        <dbReference type="EMBL" id="CAF4221326.1"/>
    </source>
</evidence>
<evidence type="ECO:0000313" key="5">
    <source>
        <dbReference type="Proteomes" id="UP000663833"/>
    </source>
</evidence>
<name>A0A817YEF0_9BILA</name>
<comment type="caution">
    <text evidence="2">The sequence shown here is derived from an EMBL/GenBank/DDBJ whole genome shotgun (WGS) entry which is preliminary data.</text>
</comment>
<accession>A0A817YEF0</accession>
<dbReference type="EMBL" id="CAJNYD010001911">
    <property type="protein sequence ID" value="CAF3380865.1"/>
    <property type="molecule type" value="Genomic_DNA"/>
</dbReference>
<dbReference type="EMBL" id="CAJOBO010002861">
    <property type="protein sequence ID" value="CAF4471400.1"/>
    <property type="molecule type" value="Genomic_DNA"/>
</dbReference>